<feature type="transmembrane region" description="Helical" evidence="11">
    <location>
        <begin position="272"/>
        <end position="291"/>
    </location>
</feature>
<sequence length="380" mass="40643">MADTKKIKFDLRTYMMIIALVSIWIIFSFTTGGDFLTARNISNLFRQSVFTSMLAIGMVMVIIMGHIDLSVGSLVGLTGGVVAILDVWQGMNPIMSIGITLLLGLILGLWNGWWTAYGNVPSFIVTLGGLLIFRGVLVGITGGTTIGPMSDLFYYFGKGYLSDTIGIIFAVLVGLAIIIIQLKSRRDKLKYDFEVLPLKFEILKIVVSVALLVTFILIFNAYRGIPIPLMVLTVFLAIFTFITNKTTFGRYIYAIGGNSDAAKLSGIDIKKITLTVFMLNGLMAAIGGIFLTSRLSAASVAAGNSAELDAIASCVIGGASLAGGIGKVGGAVVGAIVMASLDNGMSLMNVENFWQSIIKGLILILAVWVDIYTKNKKSAA</sequence>
<evidence type="ECO:0000256" key="8">
    <source>
        <dbReference type="ARBA" id="ARBA00023136"/>
    </source>
</evidence>
<dbReference type="GO" id="GO:0022857">
    <property type="term" value="F:transmembrane transporter activity"/>
    <property type="evidence" value="ECO:0007669"/>
    <property type="project" value="InterPro"/>
</dbReference>
<dbReference type="AlphaFoldDB" id="A0A1N6ZBG3"/>
<dbReference type="PANTHER" id="PTHR32196">
    <property type="entry name" value="ABC TRANSPORTER PERMEASE PROTEIN YPHD-RELATED-RELATED"/>
    <property type="match status" value="1"/>
</dbReference>
<evidence type="ECO:0000256" key="5">
    <source>
        <dbReference type="ARBA" id="ARBA00022597"/>
    </source>
</evidence>
<comment type="subcellular location">
    <subcellularLocation>
        <location evidence="1">Cell membrane</location>
        <topology evidence="1">Multi-pass membrane protein</topology>
    </subcellularLocation>
</comment>
<keyword evidence="6 11" id="KW-0812">Transmembrane</keyword>
<dbReference type="Pfam" id="PF02653">
    <property type="entry name" value="BPD_transp_2"/>
    <property type="match status" value="1"/>
</dbReference>
<evidence type="ECO:0000313" key="12">
    <source>
        <dbReference type="EMBL" id="SIR24154.1"/>
    </source>
</evidence>
<feature type="transmembrane region" description="Helical" evidence="11">
    <location>
        <begin position="225"/>
        <end position="243"/>
    </location>
</feature>
<evidence type="ECO:0000256" key="10">
    <source>
        <dbReference type="ARBA" id="ARBA00035686"/>
    </source>
</evidence>
<feature type="transmembrane region" description="Helical" evidence="11">
    <location>
        <begin position="94"/>
        <end position="113"/>
    </location>
</feature>
<evidence type="ECO:0000256" key="3">
    <source>
        <dbReference type="ARBA" id="ARBA00022475"/>
    </source>
</evidence>
<evidence type="ECO:0000256" key="6">
    <source>
        <dbReference type="ARBA" id="ARBA00022692"/>
    </source>
</evidence>
<accession>A0A1N6ZBG3</accession>
<evidence type="ECO:0000256" key="2">
    <source>
        <dbReference type="ARBA" id="ARBA00022448"/>
    </source>
</evidence>
<feature type="transmembrane region" description="Helical" evidence="11">
    <location>
        <begin position="202"/>
        <end position="219"/>
    </location>
</feature>
<dbReference type="RefSeq" id="WP_076545538.1">
    <property type="nucleotide sequence ID" value="NZ_FTNC01000017.1"/>
</dbReference>
<protein>
    <recommendedName>
        <fullName evidence="10">Xylose transport system permease protein XylH</fullName>
    </recommendedName>
</protein>
<name>A0A1N6ZBG3_9FIRM</name>
<feature type="transmembrane region" description="Helical" evidence="11">
    <location>
        <begin position="160"/>
        <end position="182"/>
    </location>
</feature>
<feature type="transmembrane region" description="Helical" evidence="11">
    <location>
        <begin position="44"/>
        <end position="64"/>
    </location>
</feature>
<dbReference type="Proteomes" id="UP000185669">
    <property type="component" value="Unassembled WGS sequence"/>
</dbReference>
<keyword evidence="2" id="KW-0813">Transport</keyword>
<evidence type="ECO:0000256" key="1">
    <source>
        <dbReference type="ARBA" id="ARBA00004651"/>
    </source>
</evidence>
<dbReference type="OrthoDB" id="9813906at2"/>
<feature type="transmembrane region" description="Helical" evidence="11">
    <location>
        <begin position="12"/>
        <end position="32"/>
    </location>
</feature>
<feature type="transmembrane region" description="Helical" evidence="11">
    <location>
        <begin position="120"/>
        <end position="140"/>
    </location>
</feature>
<evidence type="ECO:0000256" key="9">
    <source>
        <dbReference type="ARBA" id="ARBA00035611"/>
    </source>
</evidence>
<evidence type="ECO:0000313" key="13">
    <source>
        <dbReference type="Proteomes" id="UP000185669"/>
    </source>
</evidence>
<proteinExistence type="predicted"/>
<dbReference type="PANTHER" id="PTHR32196:SF32">
    <property type="entry name" value="XYLOSE TRANSPORT SYSTEM PERMEASE PROTEIN XYLH"/>
    <property type="match status" value="1"/>
</dbReference>
<feature type="transmembrane region" description="Helical" evidence="11">
    <location>
        <begin position="353"/>
        <end position="372"/>
    </location>
</feature>
<dbReference type="GO" id="GO:0005886">
    <property type="term" value="C:plasma membrane"/>
    <property type="evidence" value="ECO:0007669"/>
    <property type="project" value="UniProtKB-SubCell"/>
</dbReference>
<keyword evidence="13" id="KW-1185">Reference proteome</keyword>
<comment type="function">
    <text evidence="9">Part of the binding-protein-dependent transport system for D-xylose. Probably responsible for the translocation of the substrate across the membrane.</text>
</comment>
<keyword evidence="3" id="KW-1003">Cell membrane</keyword>
<evidence type="ECO:0000256" key="11">
    <source>
        <dbReference type="SAM" id="Phobius"/>
    </source>
</evidence>
<keyword evidence="5" id="KW-0762">Sugar transport</keyword>
<dbReference type="InterPro" id="IPR001851">
    <property type="entry name" value="ABC_transp_permease"/>
</dbReference>
<keyword evidence="4" id="KW-0997">Cell inner membrane</keyword>
<keyword evidence="8 11" id="KW-0472">Membrane</keyword>
<dbReference type="STRING" id="56779.SAMN05421834_11730"/>
<gene>
    <name evidence="12" type="ORF">SAMN05421834_11730</name>
</gene>
<reference evidence="13" key="1">
    <citation type="submission" date="2017-01" db="EMBL/GenBank/DDBJ databases">
        <authorList>
            <person name="Varghese N."/>
            <person name="Submissions S."/>
        </authorList>
    </citation>
    <scope>NUCLEOTIDE SEQUENCE [LARGE SCALE GENOMIC DNA]</scope>
    <source>
        <strain evidence="13">ATCC 700103</strain>
    </source>
</reference>
<evidence type="ECO:0000256" key="4">
    <source>
        <dbReference type="ARBA" id="ARBA00022519"/>
    </source>
</evidence>
<keyword evidence="7 11" id="KW-1133">Transmembrane helix</keyword>
<dbReference type="CDD" id="cd06579">
    <property type="entry name" value="TM_PBP1_transp_AraH_like"/>
    <property type="match status" value="1"/>
</dbReference>
<dbReference type="EMBL" id="FTNC01000017">
    <property type="protein sequence ID" value="SIR24154.1"/>
    <property type="molecule type" value="Genomic_DNA"/>
</dbReference>
<evidence type="ECO:0000256" key="7">
    <source>
        <dbReference type="ARBA" id="ARBA00022989"/>
    </source>
</evidence>
<organism evidence="12 13">
    <name type="scientific">Halanaerobium kushneri</name>
    <dbReference type="NCBI Taxonomy" id="56779"/>
    <lineage>
        <taxon>Bacteria</taxon>
        <taxon>Bacillati</taxon>
        <taxon>Bacillota</taxon>
        <taxon>Clostridia</taxon>
        <taxon>Halanaerobiales</taxon>
        <taxon>Halanaerobiaceae</taxon>
        <taxon>Halanaerobium</taxon>
    </lineage>
</organism>